<dbReference type="SUPFAM" id="SSF52266">
    <property type="entry name" value="SGNH hydrolase"/>
    <property type="match status" value="1"/>
</dbReference>
<dbReference type="InterPro" id="IPR052762">
    <property type="entry name" value="PCW_deacetylase/CE"/>
</dbReference>
<dbReference type="VEuPathDB" id="AmoebaDB:ACA1_068240"/>
<evidence type="ECO:0000313" key="3">
    <source>
        <dbReference type="Proteomes" id="UP000011083"/>
    </source>
</evidence>
<dbReference type="OrthoDB" id="27560at2759"/>
<dbReference type="GeneID" id="14924213"/>
<gene>
    <name evidence="2" type="ORF">ACA1_068240</name>
</gene>
<dbReference type="PANTHER" id="PTHR37834">
    <property type="entry name" value="GDSL-LIKE LIPASE/ACYLHYDROLASE DOMAIN PROTEIN (AFU_ORTHOLOGUE AFUA_2G00620)"/>
    <property type="match status" value="1"/>
</dbReference>
<dbReference type="PANTHER" id="PTHR37834:SF2">
    <property type="entry name" value="ESTERASE, SGNH HYDROLASE-TYPE"/>
    <property type="match status" value="1"/>
</dbReference>
<dbReference type="STRING" id="1257118.L8HDH7"/>
<protein>
    <submittedName>
        <fullName evidence="2">Endo-1,4-beta-glucanase, putative</fullName>
    </submittedName>
</protein>
<proteinExistence type="predicted"/>
<sequence>MEGGHNDFLVFYNDRPVAAGRRGGKLLTDDQLREYGLPRPNGPDTSGGSLNVSLVKATEASYFALQVLLPLSRMRLYGFAVYIDNATAATSELLIMPSAAQDRAVARRRIEFFSDSDSNGFGIEGADSWTCLMGLETYENCWEGYAATVSRWLGADYHIEAWSGKGVVKNAISLFETSEDPMPLYWPRAIATDPASRWNFTLWLPDLVVILLGTNDYYAWPYPSDEQFVDGYVRMVETVLAAYKSTTASGAPLTVIALCGGTTENDRAPCPRVQQAVKRLLASPDKNVARARIAYVEIPTTLLAYPEDYGCLDHRNVVGQRKLASYLLGQVRPIMNW</sequence>
<dbReference type="EMBL" id="KB007857">
    <property type="protein sequence ID" value="ELR23240.1"/>
    <property type="molecule type" value="Genomic_DNA"/>
</dbReference>
<organism evidence="2 3">
    <name type="scientific">Acanthamoeba castellanii (strain ATCC 30010 / Neff)</name>
    <dbReference type="NCBI Taxonomy" id="1257118"/>
    <lineage>
        <taxon>Eukaryota</taxon>
        <taxon>Amoebozoa</taxon>
        <taxon>Discosea</taxon>
        <taxon>Longamoebia</taxon>
        <taxon>Centramoebida</taxon>
        <taxon>Acanthamoebidae</taxon>
        <taxon>Acanthamoeba</taxon>
    </lineage>
</organism>
<dbReference type="GO" id="GO:0052689">
    <property type="term" value="F:carboxylic ester hydrolase activity"/>
    <property type="evidence" value="ECO:0007669"/>
    <property type="project" value="InterPro"/>
</dbReference>
<reference evidence="2 3" key="1">
    <citation type="journal article" date="2013" name="Genome Biol.">
        <title>Genome of Acanthamoeba castellanii highlights extensive lateral gene transfer and early evolution of tyrosine kinase signaling.</title>
        <authorList>
            <person name="Clarke M."/>
            <person name="Lohan A.J."/>
            <person name="Liu B."/>
            <person name="Lagkouvardos I."/>
            <person name="Roy S."/>
            <person name="Zafar N."/>
            <person name="Bertelli C."/>
            <person name="Schilde C."/>
            <person name="Kianianmomeni A."/>
            <person name="Burglin T.R."/>
            <person name="Frech C."/>
            <person name="Turcotte B."/>
            <person name="Kopec K.O."/>
            <person name="Synnott J.M."/>
            <person name="Choo C."/>
            <person name="Paponov I."/>
            <person name="Finkler A."/>
            <person name="Soon Heng Tan C."/>
            <person name="Hutchins A.P."/>
            <person name="Weinmeier T."/>
            <person name="Rattei T."/>
            <person name="Chu J.S."/>
            <person name="Gimenez G."/>
            <person name="Irimia M."/>
            <person name="Rigden D.J."/>
            <person name="Fitzpatrick D.A."/>
            <person name="Lorenzo-Morales J."/>
            <person name="Bateman A."/>
            <person name="Chiu C.H."/>
            <person name="Tang P."/>
            <person name="Hegemann P."/>
            <person name="Fromm H."/>
            <person name="Raoult D."/>
            <person name="Greub G."/>
            <person name="Miranda-Saavedra D."/>
            <person name="Chen N."/>
            <person name="Nash P."/>
            <person name="Ginger M.L."/>
            <person name="Horn M."/>
            <person name="Schaap P."/>
            <person name="Caler L."/>
            <person name="Loftus B."/>
        </authorList>
    </citation>
    <scope>NUCLEOTIDE SEQUENCE [LARGE SCALE GENOMIC DNA]</scope>
    <source>
        <strain evidence="2 3">Neff</strain>
    </source>
</reference>
<dbReference type="Pfam" id="PF13472">
    <property type="entry name" value="Lipase_GDSL_2"/>
    <property type="match status" value="1"/>
</dbReference>
<accession>L8HDH7</accession>
<dbReference type="Gene3D" id="3.40.50.1110">
    <property type="entry name" value="SGNH hydrolase"/>
    <property type="match status" value="1"/>
</dbReference>
<name>L8HDH7_ACACF</name>
<dbReference type="RefSeq" id="XP_004352768.1">
    <property type="nucleotide sequence ID" value="XM_004352716.1"/>
</dbReference>
<dbReference type="KEGG" id="acan:ACA1_068240"/>
<dbReference type="InterPro" id="IPR036514">
    <property type="entry name" value="SGNH_hydro_sf"/>
</dbReference>
<dbReference type="AlphaFoldDB" id="L8HDH7"/>
<evidence type="ECO:0000259" key="1">
    <source>
        <dbReference type="Pfam" id="PF13472"/>
    </source>
</evidence>
<dbReference type="InterPro" id="IPR037461">
    <property type="entry name" value="CtCE2-like_dom"/>
</dbReference>
<evidence type="ECO:0000313" key="2">
    <source>
        <dbReference type="EMBL" id="ELR23240.1"/>
    </source>
</evidence>
<feature type="domain" description="SGNH hydrolase-type esterase" evidence="1">
    <location>
        <begin position="127"/>
        <end position="298"/>
    </location>
</feature>
<dbReference type="Proteomes" id="UP000011083">
    <property type="component" value="Unassembled WGS sequence"/>
</dbReference>
<dbReference type="InterPro" id="IPR013830">
    <property type="entry name" value="SGNH_hydro"/>
</dbReference>
<keyword evidence="3" id="KW-1185">Reference proteome</keyword>
<dbReference type="CDD" id="cd01831">
    <property type="entry name" value="Endoglucanase_E_like"/>
    <property type="match status" value="1"/>
</dbReference>